<evidence type="ECO:0000313" key="3">
    <source>
        <dbReference type="Proteomes" id="UP000229112"/>
    </source>
</evidence>
<dbReference type="AlphaFoldDB" id="A0A2M6WJF5"/>
<keyword evidence="1" id="KW-0812">Transmembrane</keyword>
<reference evidence="3" key="1">
    <citation type="submission" date="2017-09" db="EMBL/GenBank/DDBJ databases">
        <title>Depth-based differentiation of microbial function through sediment-hosted aquifers and enrichment of novel symbionts in the deep terrestrial subsurface.</title>
        <authorList>
            <person name="Probst A.J."/>
            <person name="Ladd B."/>
            <person name="Jarett J.K."/>
            <person name="Geller-Mcgrath D.E."/>
            <person name="Sieber C.M.K."/>
            <person name="Emerson J.B."/>
            <person name="Anantharaman K."/>
            <person name="Thomas B.C."/>
            <person name="Malmstrom R."/>
            <person name="Stieglmeier M."/>
            <person name="Klingl A."/>
            <person name="Woyke T."/>
            <person name="Ryan C.M."/>
            <person name="Banfield J.F."/>
        </authorList>
    </citation>
    <scope>NUCLEOTIDE SEQUENCE [LARGE SCALE GENOMIC DNA]</scope>
</reference>
<name>A0A2M6WJF5_9BACT</name>
<keyword evidence="1" id="KW-1133">Transmembrane helix</keyword>
<protein>
    <submittedName>
        <fullName evidence="2">Uncharacterized protein</fullName>
    </submittedName>
</protein>
<dbReference type="Proteomes" id="UP000229112">
    <property type="component" value="Unassembled WGS sequence"/>
</dbReference>
<evidence type="ECO:0000313" key="2">
    <source>
        <dbReference type="EMBL" id="PIT92921.1"/>
    </source>
</evidence>
<accession>A0A2M6WJF5</accession>
<proteinExistence type="predicted"/>
<keyword evidence="1" id="KW-0472">Membrane</keyword>
<gene>
    <name evidence="2" type="ORF">COU06_02715</name>
</gene>
<evidence type="ECO:0000256" key="1">
    <source>
        <dbReference type="SAM" id="Phobius"/>
    </source>
</evidence>
<sequence length="63" mass="7306">MEKELEDKLKTLEEKIDLTFKSAEKTRKYILWTIIIAIVVTVLPLIGLIFVIPVFVNQIGNLY</sequence>
<organism evidence="2 3">
    <name type="scientific">Candidatus Harrisonbacteria bacterium CG10_big_fil_rev_8_21_14_0_10_38_8</name>
    <dbReference type="NCBI Taxonomy" id="1974582"/>
    <lineage>
        <taxon>Bacteria</taxon>
        <taxon>Candidatus Harrisoniibacteriota</taxon>
    </lineage>
</organism>
<feature type="transmembrane region" description="Helical" evidence="1">
    <location>
        <begin position="29"/>
        <end position="56"/>
    </location>
</feature>
<dbReference type="EMBL" id="PFAY01000027">
    <property type="protein sequence ID" value="PIT92921.1"/>
    <property type="molecule type" value="Genomic_DNA"/>
</dbReference>
<comment type="caution">
    <text evidence="2">The sequence shown here is derived from an EMBL/GenBank/DDBJ whole genome shotgun (WGS) entry which is preliminary data.</text>
</comment>